<dbReference type="AlphaFoldDB" id="A0A2T7NUX0"/>
<feature type="compositionally biased region" description="Basic and acidic residues" evidence="1">
    <location>
        <begin position="364"/>
        <end position="374"/>
    </location>
</feature>
<feature type="region of interest" description="Disordered" evidence="1">
    <location>
        <begin position="301"/>
        <end position="374"/>
    </location>
</feature>
<evidence type="ECO:0000313" key="2">
    <source>
        <dbReference type="EMBL" id="PVD24955.1"/>
    </source>
</evidence>
<keyword evidence="3" id="KW-1185">Reference proteome</keyword>
<dbReference type="SUPFAM" id="SSF48403">
    <property type="entry name" value="Ankyrin repeat"/>
    <property type="match status" value="1"/>
</dbReference>
<dbReference type="EMBL" id="PZQS01000009">
    <property type="protein sequence ID" value="PVD24955.1"/>
    <property type="molecule type" value="Genomic_DNA"/>
</dbReference>
<organism evidence="2 3">
    <name type="scientific">Pomacea canaliculata</name>
    <name type="common">Golden apple snail</name>
    <dbReference type="NCBI Taxonomy" id="400727"/>
    <lineage>
        <taxon>Eukaryota</taxon>
        <taxon>Metazoa</taxon>
        <taxon>Spiralia</taxon>
        <taxon>Lophotrochozoa</taxon>
        <taxon>Mollusca</taxon>
        <taxon>Gastropoda</taxon>
        <taxon>Caenogastropoda</taxon>
        <taxon>Architaenioglossa</taxon>
        <taxon>Ampullarioidea</taxon>
        <taxon>Ampullariidae</taxon>
        <taxon>Pomacea</taxon>
    </lineage>
</organism>
<sequence length="374" mass="41583">MGVQTQPHVESRQTHKQVISPPNLTELGTTKPVGQEVAELGKPIGQEVTELETRKLVGQEATEQEVTTPFRQEVTEHEERDSELENNAAAHDPEVQKSLNMVGQQATWEKVPTFSDKNDEKRHLVIKSDRDDSKHIKAAADNFHDDMEKNDGPGNHQVETTAAEGGGEEDEEDNDNESVEMTAEEKEEMRNAVRDGDIDRLEDCLDRPGADIRMIYFKENLLMTAIRADQVHMAEFLLDNGVDHNFSTILLNMKDTRGASPSHTLECYKYSCRQMAYDKGLLEIVEIIDILNGRLFPGVTPRSRFPRYQRPPKSSSSGDDDSDDDSDGELSSTSADQSNAARPGAKNRSRTSSKDGADAFPGEGAKDSEGQRGR</sequence>
<proteinExistence type="predicted"/>
<accession>A0A2T7NUX0</accession>
<dbReference type="Gene3D" id="1.25.40.20">
    <property type="entry name" value="Ankyrin repeat-containing domain"/>
    <property type="match status" value="1"/>
</dbReference>
<reference evidence="2 3" key="1">
    <citation type="submission" date="2018-04" db="EMBL/GenBank/DDBJ databases">
        <title>The genome of golden apple snail Pomacea canaliculata provides insight into stress tolerance and invasive adaptation.</title>
        <authorList>
            <person name="Liu C."/>
            <person name="Liu B."/>
            <person name="Ren Y."/>
            <person name="Zhang Y."/>
            <person name="Wang H."/>
            <person name="Li S."/>
            <person name="Jiang F."/>
            <person name="Yin L."/>
            <person name="Zhang G."/>
            <person name="Qian W."/>
            <person name="Fan W."/>
        </authorList>
    </citation>
    <scope>NUCLEOTIDE SEQUENCE [LARGE SCALE GENOMIC DNA]</scope>
    <source>
        <strain evidence="2">SZHN2017</strain>
        <tissue evidence="2">Muscle</tissue>
    </source>
</reference>
<feature type="region of interest" description="Disordered" evidence="1">
    <location>
        <begin position="57"/>
        <end position="95"/>
    </location>
</feature>
<feature type="compositionally biased region" description="Acidic residues" evidence="1">
    <location>
        <begin position="166"/>
        <end position="178"/>
    </location>
</feature>
<protein>
    <submittedName>
        <fullName evidence="2">Uncharacterized protein</fullName>
    </submittedName>
</protein>
<feature type="region of interest" description="Disordered" evidence="1">
    <location>
        <begin position="143"/>
        <end position="192"/>
    </location>
</feature>
<feature type="compositionally biased region" description="Acidic residues" evidence="1">
    <location>
        <begin position="318"/>
        <end position="328"/>
    </location>
</feature>
<name>A0A2T7NUX0_POMCA</name>
<feature type="region of interest" description="Disordered" evidence="1">
    <location>
        <begin position="1"/>
        <end position="32"/>
    </location>
</feature>
<dbReference type="OrthoDB" id="10039713at2759"/>
<evidence type="ECO:0000313" key="3">
    <source>
        <dbReference type="Proteomes" id="UP000245119"/>
    </source>
</evidence>
<feature type="compositionally biased region" description="Polar residues" evidence="1">
    <location>
        <begin position="16"/>
        <end position="28"/>
    </location>
</feature>
<feature type="compositionally biased region" description="Basic and acidic residues" evidence="1">
    <location>
        <begin position="183"/>
        <end position="192"/>
    </location>
</feature>
<dbReference type="Proteomes" id="UP000245119">
    <property type="component" value="Linkage Group LG9"/>
</dbReference>
<gene>
    <name evidence="2" type="ORF">C0Q70_15451</name>
</gene>
<dbReference type="InterPro" id="IPR036770">
    <property type="entry name" value="Ankyrin_rpt-contain_sf"/>
</dbReference>
<comment type="caution">
    <text evidence="2">The sequence shown here is derived from an EMBL/GenBank/DDBJ whole genome shotgun (WGS) entry which is preliminary data.</text>
</comment>
<evidence type="ECO:0000256" key="1">
    <source>
        <dbReference type="SAM" id="MobiDB-lite"/>
    </source>
</evidence>